<dbReference type="EMBL" id="SLZW01000008">
    <property type="protein sequence ID" value="TCS61362.1"/>
    <property type="molecule type" value="Genomic_DNA"/>
</dbReference>
<comment type="caution">
    <text evidence="1">The sequence shown here is derived from an EMBL/GenBank/DDBJ whole genome shotgun (WGS) entry which is preliminary data.</text>
</comment>
<name>A0A4R3J7H4_9PROT</name>
<dbReference type="InterPro" id="IPR002060">
    <property type="entry name" value="Squ/phyt_synthse"/>
</dbReference>
<sequence>MHRARRGENFPVASMLLPAHARRSAHAFYALARFGDDIADCARLNDREKRARLHALKSQVCGDGGETSDPARMYAKELDRALVRLNLAQGRVGAPIDVSYVRALLETLIDAFLQDVRCDRYQTWDDLMQYCRLSAVPVGRFLVALTGGVKSGGVVGARDVSPELRATDALSMALQILNHVQDLRADYRTLGRVYLPQCWIDAEGARREELAETEMTRAMTRVKVRMLDGADALLCMADGVGRNYVSARLKLEARGIHAIARALSRRLRHADPLARRVALSRLSTVKHFALGIMRGAPDRNTPGQGLKQEDFRRY</sequence>
<proteinExistence type="predicted"/>
<dbReference type="PANTHER" id="PTHR31480">
    <property type="entry name" value="BIFUNCTIONAL LYCOPENE CYCLASE/PHYTOENE SYNTHASE"/>
    <property type="match status" value="1"/>
</dbReference>
<accession>A0A4R3J7H4</accession>
<dbReference type="Proteomes" id="UP000295304">
    <property type="component" value="Unassembled WGS sequence"/>
</dbReference>
<dbReference type="SFLD" id="SFLDS00005">
    <property type="entry name" value="Isoprenoid_Synthase_Type_I"/>
    <property type="match status" value="1"/>
</dbReference>
<organism evidence="1 2">
    <name type="scientific">Varunaivibrio sulfuroxidans</name>
    <dbReference type="NCBI Taxonomy" id="1773489"/>
    <lineage>
        <taxon>Bacteria</taxon>
        <taxon>Pseudomonadati</taxon>
        <taxon>Pseudomonadota</taxon>
        <taxon>Alphaproteobacteria</taxon>
        <taxon>Rhodospirillales</taxon>
        <taxon>Magnetovibrionaceae</taxon>
        <taxon>Varunaivibrio</taxon>
    </lineage>
</organism>
<dbReference type="Gene3D" id="1.10.600.10">
    <property type="entry name" value="Farnesyl Diphosphate Synthase"/>
    <property type="match status" value="1"/>
</dbReference>
<dbReference type="RefSeq" id="WP_132939652.1">
    <property type="nucleotide sequence ID" value="NZ_CP119676.1"/>
</dbReference>
<reference evidence="1 2" key="1">
    <citation type="submission" date="2019-03" db="EMBL/GenBank/DDBJ databases">
        <title>Genomic Encyclopedia of Type Strains, Phase IV (KMG-IV): sequencing the most valuable type-strain genomes for metagenomic binning, comparative biology and taxonomic classification.</title>
        <authorList>
            <person name="Goeker M."/>
        </authorList>
    </citation>
    <scope>NUCLEOTIDE SEQUENCE [LARGE SCALE GENOMIC DNA]</scope>
    <source>
        <strain evidence="1 2">DSM 101688</strain>
    </source>
</reference>
<dbReference type="InterPro" id="IPR008949">
    <property type="entry name" value="Isoprenoid_synthase_dom_sf"/>
</dbReference>
<dbReference type="OrthoDB" id="9807580at2"/>
<keyword evidence="2" id="KW-1185">Reference proteome</keyword>
<dbReference type="AlphaFoldDB" id="A0A4R3J7H4"/>
<evidence type="ECO:0000313" key="1">
    <source>
        <dbReference type="EMBL" id="TCS61362.1"/>
    </source>
</evidence>
<evidence type="ECO:0000313" key="2">
    <source>
        <dbReference type="Proteomes" id="UP000295304"/>
    </source>
</evidence>
<protein>
    <submittedName>
        <fullName evidence="1">Phytoene/squalene synthetase</fullName>
    </submittedName>
</protein>
<dbReference type="GO" id="GO:0016765">
    <property type="term" value="F:transferase activity, transferring alkyl or aryl (other than methyl) groups"/>
    <property type="evidence" value="ECO:0007669"/>
    <property type="project" value="UniProtKB-ARBA"/>
</dbReference>
<gene>
    <name evidence="1" type="ORF">EDD55_108164</name>
</gene>
<dbReference type="SFLD" id="SFLDG01018">
    <property type="entry name" value="Squalene/Phytoene_Synthase_Lik"/>
    <property type="match status" value="1"/>
</dbReference>
<dbReference type="SUPFAM" id="SSF48576">
    <property type="entry name" value="Terpenoid synthases"/>
    <property type="match status" value="1"/>
</dbReference>
<dbReference type="Pfam" id="PF00494">
    <property type="entry name" value="SQS_PSY"/>
    <property type="match status" value="1"/>
</dbReference>